<keyword evidence="5" id="KW-0732">Signal</keyword>
<dbReference type="CDD" id="cd00035">
    <property type="entry name" value="ChtBD1"/>
    <property type="match status" value="1"/>
</dbReference>
<dbReference type="SMART" id="SM00270">
    <property type="entry name" value="ChtBD1"/>
    <property type="match status" value="2"/>
</dbReference>
<evidence type="ECO:0000256" key="5">
    <source>
        <dbReference type="SAM" id="SignalP"/>
    </source>
</evidence>
<dbReference type="InterPro" id="IPR001223">
    <property type="entry name" value="Glyco_hydro18_cat"/>
</dbReference>
<dbReference type="InterPro" id="IPR017853">
    <property type="entry name" value="GH"/>
</dbReference>
<comment type="similarity">
    <text evidence="1">Belongs to the glycosyl hydrolase 18 family. Chitinase class V subfamily.</text>
</comment>
<feature type="chain" id="PRO_5040480336" description="chitinase" evidence="5">
    <location>
        <begin position="32"/>
        <end position="1270"/>
    </location>
</feature>
<feature type="disulfide bond" evidence="4">
    <location>
        <begin position="148"/>
        <end position="162"/>
    </location>
</feature>
<dbReference type="Pfam" id="PF00704">
    <property type="entry name" value="Glyco_hydro_18"/>
    <property type="match status" value="1"/>
</dbReference>
<protein>
    <recommendedName>
        <fullName evidence="2">chitinase</fullName>
        <ecNumber evidence="2">3.2.1.14</ecNumber>
    </recommendedName>
</protein>
<accession>A0A9P4J4D0</accession>
<comment type="caution">
    <text evidence="4">Lacks conserved residue(s) required for the propagation of feature annotation.</text>
</comment>
<evidence type="ECO:0000256" key="3">
    <source>
        <dbReference type="ARBA" id="ARBA00022669"/>
    </source>
</evidence>
<dbReference type="PANTHER" id="PTHR11177">
    <property type="entry name" value="CHITINASE"/>
    <property type="match status" value="1"/>
</dbReference>
<dbReference type="InterPro" id="IPR050314">
    <property type="entry name" value="Glycosyl_Hydrlase_18"/>
</dbReference>
<dbReference type="GO" id="GO:0005975">
    <property type="term" value="P:carbohydrate metabolic process"/>
    <property type="evidence" value="ECO:0007669"/>
    <property type="project" value="InterPro"/>
</dbReference>
<dbReference type="EC" id="3.2.1.14" evidence="2"/>
<evidence type="ECO:0000256" key="1">
    <source>
        <dbReference type="ARBA" id="ARBA00008682"/>
    </source>
</evidence>
<feature type="domain" description="GH18" evidence="7">
    <location>
        <begin position="194"/>
        <end position="546"/>
    </location>
</feature>
<dbReference type="InterPro" id="IPR011583">
    <property type="entry name" value="Chitinase_II/V-like_cat"/>
</dbReference>
<feature type="disulfide bond" evidence="4">
    <location>
        <begin position="97"/>
        <end position="109"/>
    </location>
</feature>
<evidence type="ECO:0000256" key="4">
    <source>
        <dbReference type="PROSITE-ProRule" id="PRU00261"/>
    </source>
</evidence>
<dbReference type="InterPro" id="IPR029070">
    <property type="entry name" value="Chitinase_insertion_sf"/>
</dbReference>
<evidence type="ECO:0000259" key="7">
    <source>
        <dbReference type="PROSITE" id="PS51910"/>
    </source>
</evidence>
<dbReference type="InterPro" id="IPR036861">
    <property type="entry name" value="Endochitinase-like_sf"/>
</dbReference>
<proteinExistence type="inferred from homology"/>
<dbReference type="EMBL" id="ML996083">
    <property type="protein sequence ID" value="KAF2155198.1"/>
    <property type="molecule type" value="Genomic_DNA"/>
</dbReference>
<feature type="domain" description="Chitin-binding type-1" evidence="6">
    <location>
        <begin position="128"/>
        <end position="181"/>
    </location>
</feature>
<sequence length="1270" mass="135890">MASLHSARHGKFFSVLSLLSLLLCIISVAAAERERHKRDEATVPRPPTHQNPQVAPPVPIGQLSLQYIEAASQDLSTHSNGTFEKRGALLCGPGQECPDKSCCGTNGKCGFGPTYCGKGNCTSNCDALAMCGQYSDLGGTIKCGMNTCCSLYGWCGTDEAHCGADERGNSNCQKGFGSCQIYGAPSCGGGSTNGRTVAYYQANNLIDRACNKITPSQIDTTGLTHLNFAFAKFDPKTFAIVPGNPMHVDLYREFTALNKKNNLKTWIAIGGFDFSDAKESTHTAWSNMTAFPETRAAFIKSLGDFMALYGFQGVDLDWEYPGTPERGGQRADTENLVSLVKEMRHAYGSTYGISLTLAPDYWYLRWFNAIDMQSSVDFFGFMAYDLHGSWDSDVKTLTPTVRGQADIREIANDTLPLWFDKLDPAKINFGLAYYGRGYKLANPSCNTLDCPFAGPSAPGRCTNSIGVLSLREIEQVIQEKGIKPTLLPQAMMKQITWDDQWIGYDDAETHKLKRAWADSRCFGGVMYWSIDFYSVATPPQTRLTEPVAMQTGAKSVAIGLRATVARPQVSAGLMTLIAAMDAKAAIAKWEGRPRMALVALASLTLTVVTGHWGHAAPLPDSVGTLQRIVEMGVRVAVQQRTVLVVRLITTTHVKDSLREAAAAQVAIAVLDQHFVVQAVRMVIATTMLRIRQQTVPAARRKASSVVTGRKVPAAARQVTAVLLKHIVALVAMVLPPQTLSSTSTITPPPATETFEETFPTTSNGITSYTTTTKTTVIPIPVILITVITYYDFNWTLTDTSTQVTVTRSIIPPPITITESSNSIGPGFTWTYSPSPVRQTDHPVPIVIIRDFPDPVCKGPFCPKPCTENCDPNIRPPHFGLPCIGPGCKPPNFCLGLFCPPGSGGPGGGGGSSGPGGGPPNHGDCATKTTVSDCEVVCSTTATTAVPSCTTSCVGILACKGTGTTTTVHKFSNQPASIADGLSGGWYRNRHVDNGGNLLEYLQAKAYAQAIFRDITVTSMPNRPSTTAPPSSTTHAPNTNFISCSHRDQNPGEGINTAYCVCSGSTFAESVATIVTPANSCAYTTMPGSTLGQTTGFPASTNTDTCQVCTQIGPNQQDCTTLSNCTPKPTTPPSSPSTRCITAHIYEMNCAFGGDGMKVQLWDNGVLTCDTGSGKTGASSDSKWTMDCGNGNSLEVTNDGADLVYTANDGSISLSHSDGHHDTPQCGGTDENPIKGFQFEYVFDNGQCANCNVATLCDYRNYCPKFDGSCH</sequence>
<feature type="signal peptide" evidence="5">
    <location>
        <begin position="1"/>
        <end position="31"/>
    </location>
</feature>
<keyword evidence="9" id="KW-1185">Reference proteome</keyword>
<feature type="disulfide bond" evidence="4">
    <location>
        <begin position="143"/>
        <end position="155"/>
    </location>
</feature>
<keyword evidence="3 4" id="KW-0147">Chitin-binding</keyword>
<keyword evidence="8" id="KW-0378">Hydrolase</keyword>
<dbReference type="Gene3D" id="3.30.60.10">
    <property type="entry name" value="Endochitinase-like"/>
    <property type="match status" value="1"/>
</dbReference>
<dbReference type="SMART" id="SM00636">
    <property type="entry name" value="Glyco_18"/>
    <property type="match status" value="1"/>
</dbReference>
<evidence type="ECO:0000259" key="6">
    <source>
        <dbReference type="PROSITE" id="PS50941"/>
    </source>
</evidence>
<feature type="disulfide bond" evidence="4">
    <location>
        <begin position="102"/>
        <end position="116"/>
    </location>
</feature>
<name>A0A9P4J4D0_9PEZI</name>
<dbReference type="GO" id="GO:0008843">
    <property type="term" value="F:endochitinase activity"/>
    <property type="evidence" value="ECO:0007669"/>
    <property type="project" value="UniProtKB-EC"/>
</dbReference>
<dbReference type="SUPFAM" id="SSF51445">
    <property type="entry name" value="(Trans)glycosidases"/>
    <property type="match status" value="1"/>
</dbReference>
<reference evidence="8" key="1">
    <citation type="journal article" date="2020" name="Stud. Mycol.">
        <title>101 Dothideomycetes genomes: a test case for predicting lifestyles and emergence of pathogens.</title>
        <authorList>
            <person name="Haridas S."/>
            <person name="Albert R."/>
            <person name="Binder M."/>
            <person name="Bloem J."/>
            <person name="Labutti K."/>
            <person name="Salamov A."/>
            <person name="Andreopoulos B."/>
            <person name="Baker S."/>
            <person name="Barry K."/>
            <person name="Bills G."/>
            <person name="Bluhm B."/>
            <person name="Cannon C."/>
            <person name="Castanera R."/>
            <person name="Culley D."/>
            <person name="Daum C."/>
            <person name="Ezra D."/>
            <person name="Gonzalez J."/>
            <person name="Henrissat B."/>
            <person name="Kuo A."/>
            <person name="Liang C."/>
            <person name="Lipzen A."/>
            <person name="Lutzoni F."/>
            <person name="Magnuson J."/>
            <person name="Mondo S."/>
            <person name="Nolan M."/>
            <person name="Ohm R."/>
            <person name="Pangilinan J."/>
            <person name="Park H.-J."/>
            <person name="Ramirez L."/>
            <person name="Alfaro M."/>
            <person name="Sun H."/>
            <person name="Tritt A."/>
            <person name="Yoshinaga Y."/>
            <person name="Zwiers L.-H."/>
            <person name="Turgeon B."/>
            <person name="Goodwin S."/>
            <person name="Spatafora J."/>
            <person name="Crous P."/>
            <person name="Grigoriev I."/>
        </authorList>
    </citation>
    <scope>NUCLEOTIDE SEQUENCE</scope>
    <source>
        <strain evidence="8">CBS 260.36</strain>
    </source>
</reference>
<evidence type="ECO:0000313" key="8">
    <source>
        <dbReference type="EMBL" id="KAF2155198.1"/>
    </source>
</evidence>
<evidence type="ECO:0000313" key="9">
    <source>
        <dbReference type="Proteomes" id="UP000799439"/>
    </source>
</evidence>
<dbReference type="PROSITE" id="PS51910">
    <property type="entry name" value="GH18_2"/>
    <property type="match status" value="1"/>
</dbReference>
<keyword evidence="4" id="KW-1015">Disulfide bond</keyword>
<dbReference type="SUPFAM" id="SSF57016">
    <property type="entry name" value="Plant lectins/antimicrobial peptides"/>
    <property type="match status" value="1"/>
</dbReference>
<dbReference type="AlphaFoldDB" id="A0A9P4J4D0"/>
<dbReference type="Proteomes" id="UP000799439">
    <property type="component" value="Unassembled WGS sequence"/>
</dbReference>
<feature type="domain" description="Chitin-binding type-1" evidence="6">
    <location>
        <begin position="88"/>
        <end position="127"/>
    </location>
</feature>
<comment type="caution">
    <text evidence="8">The sequence shown here is derived from an EMBL/GenBank/DDBJ whole genome shotgun (WGS) entry which is preliminary data.</text>
</comment>
<dbReference type="SUPFAM" id="SSF54556">
    <property type="entry name" value="Chitinase insertion domain"/>
    <property type="match status" value="1"/>
</dbReference>
<dbReference type="PROSITE" id="PS50941">
    <property type="entry name" value="CHIT_BIND_I_2"/>
    <property type="match status" value="2"/>
</dbReference>
<dbReference type="Gene3D" id="3.20.20.80">
    <property type="entry name" value="Glycosidases"/>
    <property type="match status" value="1"/>
</dbReference>
<evidence type="ECO:0000256" key="2">
    <source>
        <dbReference type="ARBA" id="ARBA00012729"/>
    </source>
</evidence>
<dbReference type="InterPro" id="IPR001002">
    <property type="entry name" value="Chitin-bd_1"/>
</dbReference>
<gene>
    <name evidence="8" type="ORF">K461DRAFT_292081</name>
</gene>
<feature type="disulfide bond" evidence="4">
    <location>
        <begin position="121"/>
        <end position="125"/>
    </location>
</feature>
<organism evidence="8 9">
    <name type="scientific">Myriangium duriaei CBS 260.36</name>
    <dbReference type="NCBI Taxonomy" id="1168546"/>
    <lineage>
        <taxon>Eukaryota</taxon>
        <taxon>Fungi</taxon>
        <taxon>Dikarya</taxon>
        <taxon>Ascomycota</taxon>
        <taxon>Pezizomycotina</taxon>
        <taxon>Dothideomycetes</taxon>
        <taxon>Dothideomycetidae</taxon>
        <taxon>Myriangiales</taxon>
        <taxon>Myriangiaceae</taxon>
        <taxon>Myriangium</taxon>
    </lineage>
</organism>
<dbReference type="PANTHER" id="PTHR11177:SF333">
    <property type="entry name" value="CHITINASE"/>
    <property type="match status" value="1"/>
</dbReference>
<dbReference type="GO" id="GO:0008061">
    <property type="term" value="F:chitin binding"/>
    <property type="evidence" value="ECO:0007669"/>
    <property type="project" value="UniProtKB-UniRule"/>
</dbReference>
<dbReference type="Gene3D" id="3.10.50.10">
    <property type="match status" value="1"/>
</dbReference>
<dbReference type="OrthoDB" id="73875at2759"/>